<dbReference type="KEGG" id="dle:111182742"/>
<dbReference type="RefSeq" id="XP_022445138.1">
    <property type="nucleotide sequence ID" value="XM_022589430.1"/>
</dbReference>
<dbReference type="RefSeq" id="XP_022445139.1">
    <property type="nucleotide sequence ID" value="XM_022589431.1"/>
</dbReference>
<accession>A0A2Y9PQL4</accession>
<proteinExistence type="predicted"/>
<gene>
    <name evidence="3 4 5" type="primary">RBFOX3</name>
</gene>
<dbReference type="RefSeq" id="XP_022445137.1">
    <property type="nucleotide sequence ID" value="XM_022589429.2"/>
</dbReference>
<keyword evidence="2" id="KW-1185">Reference proteome</keyword>
<evidence type="ECO:0000313" key="2">
    <source>
        <dbReference type="Proteomes" id="UP000248483"/>
    </source>
</evidence>
<dbReference type="GeneID" id="111182742"/>
<evidence type="ECO:0000313" key="4">
    <source>
        <dbReference type="RefSeq" id="XP_022445138.1"/>
    </source>
</evidence>
<dbReference type="CTD" id="146713"/>
<dbReference type="Proteomes" id="UP000248483">
    <property type="component" value="Unplaced"/>
</dbReference>
<reference evidence="3 4" key="1">
    <citation type="submission" date="2025-04" db="UniProtKB">
        <authorList>
            <consortium name="RefSeq"/>
        </authorList>
    </citation>
    <scope>IDENTIFICATION</scope>
    <source>
        <tissue evidence="3 4">Blood</tissue>
    </source>
</reference>
<evidence type="ECO:0000313" key="3">
    <source>
        <dbReference type="RefSeq" id="XP_022445137.1"/>
    </source>
</evidence>
<evidence type="ECO:0000256" key="1">
    <source>
        <dbReference type="SAM" id="MobiDB-lite"/>
    </source>
</evidence>
<name>A0A2Y9PQL4_DELLE</name>
<dbReference type="AlphaFoldDB" id="A0A2Y9PQL4"/>
<evidence type="ECO:0000313" key="5">
    <source>
        <dbReference type="RefSeq" id="XP_022445139.1"/>
    </source>
</evidence>
<protein>
    <submittedName>
        <fullName evidence="3 4">RNA binding protein fox-1 homolog 3 isoform X1</fullName>
    </submittedName>
</protein>
<organism evidence="2 4">
    <name type="scientific">Delphinapterus leucas</name>
    <name type="common">Beluga whale</name>
    <dbReference type="NCBI Taxonomy" id="9749"/>
    <lineage>
        <taxon>Eukaryota</taxon>
        <taxon>Metazoa</taxon>
        <taxon>Chordata</taxon>
        <taxon>Craniata</taxon>
        <taxon>Vertebrata</taxon>
        <taxon>Euteleostomi</taxon>
        <taxon>Mammalia</taxon>
        <taxon>Eutheria</taxon>
        <taxon>Laurasiatheria</taxon>
        <taxon>Artiodactyla</taxon>
        <taxon>Whippomorpha</taxon>
        <taxon>Cetacea</taxon>
        <taxon>Odontoceti</taxon>
        <taxon>Monodontidae</taxon>
        <taxon>Delphinapterus</taxon>
    </lineage>
</organism>
<feature type="region of interest" description="Disordered" evidence="1">
    <location>
        <begin position="155"/>
        <end position="176"/>
    </location>
</feature>
<sequence>MGCSRRKTISQMRGFGILSVRHEVPSTHSRRPIPFSSLTTGKGGDSGWLLLLSLLSPTVPNTPSSLLQDPVDSWLCAWKGLQSRAGHSRDQGKAGRVSCLQSWDRDREERGSGADALPCTSGGEQGRAVCWMAGAPNPRHPHWRRVRNIPEHARGCRHGAVNTPNKQRENEAKSRNGTCSVGQKRLERTCSASALSAPLITGYCFHCSLCSPPCLTSALAHSRSLSLSGSDITLFLPLPPPPSLSGVPRPLCLAVAPPHDRPHPVPCVQPAALCRGAGPASQVGGGPLPSWKVPSLPWPPLRKSLPCHRGLPSLASAPLLQLPGPSPPHWPAAGAAPRFIWRQCPYLLDRISGGSASVWLKWGCLGGVRAQWDPAGTEPSGSGVPTVP</sequence>